<evidence type="ECO:0000313" key="2">
    <source>
        <dbReference type="EMBL" id="TDR22619.1"/>
    </source>
</evidence>
<dbReference type="Gene3D" id="2.30.110.10">
    <property type="entry name" value="Electron Transport, Fmn-binding Protein, Chain A"/>
    <property type="match status" value="1"/>
</dbReference>
<dbReference type="InterPro" id="IPR038725">
    <property type="entry name" value="YdaG_split_barrel_FMN-bd"/>
</dbReference>
<dbReference type="InterPro" id="IPR052917">
    <property type="entry name" value="Stress-Dev_Protein"/>
</dbReference>
<dbReference type="PANTHER" id="PTHR34818:SF1">
    <property type="entry name" value="PROTEIN BLI-3"/>
    <property type="match status" value="1"/>
</dbReference>
<dbReference type="InterPro" id="IPR012349">
    <property type="entry name" value="Split_barrel_FMN-bd"/>
</dbReference>
<keyword evidence="3" id="KW-1185">Reference proteome</keyword>
<dbReference type="PANTHER" id="PTHR34818">
    <property type="entry name" value="PROTEIN BLI-3"/>
    <property type="match status" value="1"/>
</dbReference>
<comment type="caution">
    <text evidence="2">The sequence shown here is derived from an EMBL/GenBank/DDBJ whole genome shotgun (WGS) entry which is preliminary data.</text>
</comment>
<organism evidence="2 3">
    <name type="scientific">Marinicella litoralis</name>
    <dbReference type="NCBI Taxonomy" id="644220"/>
    <lineage>
        <taxon>Bacteria</taxon>
        <taxon>Pseudomonadati</taxon>
        <taxon>Pseudomonadota</taxon>
        <taxon>Gammaproteobacteria</taxon>
        <taxon>Lysobacterales</taxon>
        <taxon>Marinicellaceae</taxon>
        <taxon>Marinicella</taxon>
    </lineage>
</organism>
<feature type="domain" description="General stress protein FMN-binding split barrel" evidence="1">
    <location>
        <begin position="8"/>
        <end position="154"/>
    </location>
</feature>
<dbReference type="Proteomes" id="UP000295724">
    <property type="component" value="Unassembled WGS sequence"/>
</dbReference>
<evidence type="ECO:0000313" key="3">
    <source>
        <dbReference type="Proteomes" id="UP000295724"/>
    </source>
</evidence>
<protein>
    <submittedName>
        <fullName evidence="2">General stress protein 26</fullName>
    </submittedName>
</protein>
<reference evidence="2 3" key="1">
    <citation type="submission" date="2019-03" db="EMBL/GenBank/DDBJ databases">
        <title>Genomic Encyclopedia of Type Strains, Phase IV (KMG-IV): sequencing the most valuable type-strain genomes for metagenomic binning, comparative biology and taxonomic classification.</title>
        <authorList>
            <person name="Goeker M."/>
        </authorList>
    </citation>
    <scope>NUCLEOTIDE SEQUENCE [LARGE SCALE GENOMIC DNA]</scope>
    <source>
        <strain evidence="2 3">DSM 25488</strain>
    </source>
</reference>
<dbReference type="EMBL" id="SNZB01000002">
    <property type="protein sequence ID" value="TDR22619.1"/>
    <property type="molecule type" value="Genomic_DNA"/>
</dbReference>
<name>A0A4R6XVN0_9GAMM</name>
<dbReference type="Pfam" id="PF16242">
    <property type="entry name" value="Pyrid_ox_like"/>
    <property type="match status" value="1"/>
</dbReference>
<evidence type="ECO:0000259" key="1">
    <source>
        <dbReference type="Pfam" id="PF16242"/>
    </source>
</evidence>
<dbReference type="AlphaFoldDB" id="A0A4R6XVN0"/>
<gene>
    <name evidence="2" type="ORF">C8D91_1111</name>
</gene>
<dbReference type="OrthoDB" id="1432662at2"/>
<proteinExistence type="predicted"/>
<dbReference type="RefSeq" id="WP_099019247.1">
    <property type="nucleotide sequence ID" value="NZ_NIHB01000002.1"/>
</dbReference>
<dbReference type="SUPFAM" id="SSF50475">
    <property type="entry name" value="FMN-binding split barrel"/>
    <property type="match status" value="1"/>
</dbReference>
<sequence length="165" mass="18631">MSIKETNDFDKIREIIEDIKIAMLVTADSEISLNSRPMFTADIDSENNIWFFTRDDSGKVKEMINDHHVNLSYSCPKDGQYLSVSGTASFNDNPQRKAALFNLMTKAWFPAGAEDPTLLLIKVNPHQAEYWDTSSSKLVQLFRIVKAIATENVYKGGEHGKVNDI</sequence>
<accession>A0A4R6XVN0</accession>